<dbReference type="AlphaFoldDB" id="A0A1H7Y0K2"/>
<organism evidence="4 5">
    <name type="scientific">Olivibacter domesticus</name>
    <name type="common">Pseudosphingobacterium domesticum</name>
    <dbReference type="NCBI Taxonomy" id="407022"/>
    <lineage>
        <taxon>Bacteria</taxon>
        <taxon>Pseudomonadati</taxon>
        <taxon>Bacteroidota</taxon>
        <taxon>Sphingobacteriia</taxon>
        <taxon>Sphingobacteriales</taxon>
        <taxon>Sphingobacteriaceae</taxon>
        <taxon>Olivibacter</taxon>
    </lineage>
</organism>
<comment type="similarity">
    <text evidence="1">Belongs to the 'GDSL' lipolytic enzyme family.</text>
</comment>
<dbReference type="GO" id="GO:0016788">
    <property type="term" value="F:hydrolase activity, acting on ester bonds"/>
    <property type="evidence" value="ECO:0007669"/>
    <property type="project" value="UniProtKB-ARBA"/>
</dbReference>
<dbReference type="STRING" id="407022.SAMN05661044_05083"/>
<sequence>MLLIKSEKMLRSLLFVGFMLTQLCSYAQQSIQKYSFIEKLPGYTFIGPHTFYADKQASGYDLIKDIKKGTPFYFSTKAAEGNYQITIQVKANDGVAGSFTVKAESRRLMLLNTPLKAGQSTTKTFTVNIKDRQITNGVAVKLKPREFTKLDWDEKLTIEFDATHCSLQTLTITKGEEHFPTIYLAGNSTVVNQEDEPWASWGQMITAFFNPKVAIANHAESGLSLGSFLSSKRLDKVLSVMQPNDYLFIEFGHNDQKEKGHNAGAYGSYTDRLRFFVKAVRAKQGIPVILTSTNRRSFDENGRITNSLGDFPEAARKVAAELNVPLIDLNKMTKVLYETLGVEPSKKAFVHYPANTYPAQHEALEDNTHFNTYGAYQIAQCVLQGIREKVPSLVVYIKENAPVYNPARPGALADWNWPESPRADSTKPDGN</sequence>
<dbReference type="EMBL" id="FOAF01000011">
    <property type="protein sequence ID" value="SEM39455.1"/>
    <property type="molecule type" value="Genomic_DNA"/>
</dbReference>
<evidence type="ECO:0000313" key="4">
    <source>
        <dbReference type="EMBL" id="SEM39455.1"/>
    </source>
</evidence>
<dbReference type="InterPro" id="IPR037459">
    <property type="entry name" value="RhgT-like"/>
</dbReference>
<evidence type="ECO:0000256" key="1">
    <source>
        <dbReference type="ARBA" id="ARBA00008668"/>
    </source>
</evidence>
<accession>A0A1H7Y0K2</accession>
<protein>
    <submittedName>
        <fullName evidence="4">Lysophospholipase L1</fullName>
    </submittedName>
</protein>
<keyword evidence="2" id="KW-0378">Hydrolase</keyword>
<evidence type="ECO:0000256" key="2">
    <source>
        <dbReference type="ARBA" id="ARBA00022801"/>
    </source>
</evidence>
<gene>
    <name evidence="4" type="ORF">SAMN05661044_05083</name>
</gene>
<keyword evidence="5" id="KW-1185">Reference proteome</keyword>
<dbReference type="SUPFAM" id="SSF52266">
    <property type="entry name" value="SGNH hydrolase"/>
    <property type="match status" value="1"/>
</dbReference>
<dbReference type="InterPro" id="IPR036514">
    <property type="entry name" value="SGNH_hydro_sf"/>
</dbReference>
<dbReference type="SUPFAM" id="SSF49785">
    <property type="entry name" value="Galactose-binding domain-like"/>
    <property type="match status" value="1"/>
</dbReference>
<dbReference type="Pfam" id="PF13472">
    <property type="entry name" value="Lipase_GDSL_2"/>
    <property type="match status" value="1"/>
</dbReference>
<reference evidence="5" key="1">
    <citation type="submission" date="2016-10" db="EMBL/GenBank/DDBJ databases">
        <authorList>
            <person name="Varghese N."/>
            <person name="Submissions S."/>
        </authorList>
    </citation>
    <scope>NUCLEOTIDE SEQUENCE [LARGE SCALE GENOMIC DNA]</scope>
    <source>
        <strain evidence="5">DSM 18733</strain>
    </source>
</reference>
<evidence type="ECO:0000313" key="5">
    <source>
        <dbReference type="Proteomes" id="UP000199421"/>
    </source>
</evidence>
<dbReference type="Proteomes" id="UP000199421">
    <property type="component" value="Unassembled WGS sequence"/>
</dbReference>
<dbReference type="InterPro" id="IPR013830">
    <property type="entry name" value="SGNH_hydro"/>
</dbReference>
<name>A0A1H7Y0K2_OLID1</name>
<dbReference type="PANTHER" id="PTHR43695:SF1">
    <property type="entry name" value="RHAMNOGALACTURONAN ACETYLESTERASE"/>
    <property type="match status" value="1"/>
</dbReference>
<dbReference type="Gene3D" id="2.60.120.430">
    <property type="entry name" value="Galactose-binding lectin"/>
    <property type="match status" value="1"/>
</dbReference>
<dbReference type="Gene3D" id="3.40.50.1110">
    <property type="entry name" value="SGNH hydrolase"/>
    <property type="match status" value="1"/>
</dbReference>
<dbReference type="CDD" id="cd01821">
    <property type="entry name" value="Rhamnogalacturan_acetylesterase_like"/>
    <property type="match status" value="1"/>
</dbReference>
<evidence type="ECO:0000259" key="3">
    <source>
        <dbReference type="Pfam" id="PF13472"/>
    </source>
</evidence>
<proteinExistence type="inferred from homology"/>
<dbReference type="OrthoDB" id="9807041at2"/>
<feature type="domain" description="SGNH hydrolase-type esterase" evidence="3">
    <location>
        <begin position="186"/>
        <end position="349"/>
    </location>
</feature>
<dbReference type="PANTHER" id="PTHR43695">
    <property type="entry name" value="PUTATIVE (AFU_ORTHOLOGUE AFUA_2G17250)-RELATED"/>
    <property type="match status" value="1"/>
</dbReference>
<dbReference type="InterPro" id="IPR008979">
    <property type="entry name" value="Galactose-bd-like_sf"/>
</dbReference>